<evidence type="ECO:0000256" key="8">
    <source>
        <dbReference type="ARBA" id="ARBA00023098"/>
    </source>
</evidence>
<keyword evidence="4" id="KW-0444">Lipid biosynthesis</keyword>
<dbReference type="SMART" id="SM00827">
    <property type="entry name" value="PKS_AT"/>
    <property type="match status" value="1"/>
</dbReference>
<proteinExistence type="inferred from homology"/>
<evidence type="ECO:0000259" key="13">
    <source>
        <dbReference type="PROSITE" id="PS50011"/>
    </source>
</evidence>
<dbReference type="GO" id="GO:0005524">
    <property type="term" value="F:ATP binding"/>
    <property type="evidence" value="ECO:0007669"/>
    <property type="project" value="InterPro"/>
</dbReference>
<keyword evidence="8" id="KW-0443">Lipid metabolism</keyword>
<evidence type="ECO:0000256" key="3">
    <source>
        <dbReference type="ARBA" id="ARBA00013258"/>
    </source>
</evidence>
<dbReference type="AlphaFoldDB" id="A0A9Q0MGX2"/>
<keyword evidence="15" id="KW-1185">Reference proteome</keyword>
<evidence type="ECO:0000256" key="2">
    <source>
        <dbReference type="ARBA" id="ARBA00005194"/>
    </source>
</evidence>
<dbReference type="OMA" id="HEWFEIE"/>
<dbReference type="EMBL" id="JAPWDV010000001">
    <property type="protein sequence ID" value="KAJ6224893.1"/>
    <property type="molecule type" value="Genomic_DNA"/>
</dbReference>
<accession>A0A9Q0MGX2</accession>
<evidence type="ECO:0000256" key="12">
    <source>
        <dbReference type="ARBA" id="ARBA00077751"/>
    </source>
</evidence>
<keyword evidence="9" id="KW-0496">Mitochondrion</keyword>
<evidence type="ECO:0000256" key="4">
    <source>
        <dbReference type="ARBA" id="ARBA00022516"/>
    </source>
</evidence>
<dbReference type="SUPFAM" id="SSF52151">
    <property type="entry name" value="FabD/lysophospholipase-like"/>
    <property type="match status" value="1"/>
</dbReference>
<dbReference type="InterPro" id="IPR011009">
    <property type="entry name" value="Kinase-like_dom_sf"/>
</dbReference>
<dbReference type="InterPro" id="IPR008271">
    <property type="entry name" value="Ser/Thr_kinase_AS"/>
</dbReference>
<dbReference type="InterPro" id="IPR016036">
    <property type="entry name" value="Malonyl_transacylase_ACP-bd"/>
</dbReference>
<comment type="similarity">
    <text evidence="11">Belongs to the type II malonyltransferase family.</text>
</comment>
<evidence type="ECO:0000256" key="10">
    <source>
        <dbReference type="ARBA" id="ARBA00023160"/>
    </source>
</evidence>
<dbReference type="Gene3D" id="1.10.510.10">
    <property type="entry name" value="Transferase(Phosphotransferase) domain 1"/>
    <property type="match status" value="1"/>
</dbReference>
<dbReference type="Proteomes" id="UP001142055">
    <property type="component" value="Chromosome 1"/>
</dbReference>
<dbReference type="GO" id="GO:0005739">
    <property type="term" value="C:mitochondrion"/>
    <property type="evidence" value="ECO:0007669"/>
    <property type="project" value="UniProtKB-SubCell"/>
</dbReference>
<dbReference type="InterPro" id="IPR014043">
    <property type="entry name" value="Acyl_transferase_dom"/>
</dbReference>
<keyword evidence="6" id="KW-0276">Fatty acid metabolism</keyword>
<dbReference type="PROSITE" id="PS00108">
    <property type="entry name" value="PROTEIN_KINASE_ST"/>
    <property type="match status" value="1"/>
</dbReference>
<evidence type="ECO:0000256" key="7">
    <source>
        <dbReference type="ARBA" id="ARBA00022946"/>
    </source>
</evidence>
<organism evidence="14 15">
    <name type="scientific">Blomia tropicalis</name>
    <name type="common">Mite</name>
    <dbReference type="NCBI Taxonomy" id="40697"/>
    <lineage>
        <taxon>Eukaryota</taxon>
        <taxon>Metazoa</taxon>
        <taxon>Ecdysozoa</taxon>
        <taxon>Arthropoda</taxon>
        <taxon>Chelicerata</taxon>
        <taxon>Arachnida</taxon>
        <taxon>Acari</taxon>
        <taxon>Acariformes</taxon>
        <taxon>Sarcoptiformes</taxon>
        <taxon>Astigmata</taxon>
        <taxon>Glycyphagoidea</taxon>
        <taxon>Echimyopodidae</taxon>
        <taxon>Blomia</taxon>
    </lineage>
</organism>
<dbReference type="PROSITE" id="PS50011">
    <property type="entry name" value="PROTEIN_KINASE_DOM"/>
    <property type="match status" value="1"/>
</dbReference>
<dbReference type="GO" id="GO:0006633">
    <property type="term" value="P:fatty acid biosynthetic process"/>
    <property type="evidence" value="ECO:0007669"/>
    <property type="project" value="UniProtKB-KW"/>
</dbReference>
<dbReference type="GO" id="GO:0004672">
    <property type="term" value="F:protein kinase activity"/>
    <property type="evidence" value="ECO:0007669"/>
    <property type="project" value="InterPro"/>
</dbReference>
<feature type="domain" description="Protein kinase" evidence="13">
    <location>
        <begin position="419"/>
        <end position="675"/>
    </location>
</feature>
<dbReference type="InterPro" id="IPR052760">
    <property type="entry name" value="Mitochondrial_malonyltrans"/>
</dbReference>
<dbReference type="Gene3D" id="3.40.366.10">
    <property type="entry name" value="Malonyl-Coenzyme A Acyl Carrier Protein, domain 2"/>
    <property type="match status" value="1"/>
</dbReference>
<name>A0A9Q0MGX2_BLOTA</name>
<reference evidence="14" key="1">
    <citation type="submission" date="2022-12" db="EMBL/GenBank/DDBJ databases">
        <title>Genome assemblies of Blomia tropicalis.</title>
        <authorList>
            <person name="Cui Y."/>
        </authorList>
    </citation>
    <scope>NUCLEOTIDE SEQUENCE</scope>
    <source>
        <tissue evidence="14">Adult mites</tissue>
    </source>
</reference>
<evidence type="ECO:0000256" key="6">
    <source>
        <dbReference type="ARBA" id="ARBA00022832"/>
    </source>
</evidence>
<dbReference type="FunFam" id="1.10.510.10:FF:000658">
    <property type="entry name" value="Protein CBG12184"/>
    <property type="match status" value="1"/>
</dbReference>
<dbReference type="FunFam" id="3.30.70.250:FF:000005">
    <property type="entry name" value="Malonyl-CoA-acyl carrier protein transacylase, mitochondrial"/>
    <property type="match status" value="1"/>
</dbReference>
<dbReference type="Pfam" id="PF00069">
    <property type="entry name" value="Pkinase"/>
    <property type="match status" value="1"/>
</dbReference>
<keyword evidence="5" id="KW-0808">Transferase</keyword>
<evidence type="ECO:0000256" key="1">
    <source>
        <dbReference type="ARBA" id="ARBA00004173"/>
    </source>
</evidence>
<comment type="pathway">
    <text evidence="2">Lipid metabolism; fatty acid biosynthesis.</text>
</comment>
<dbReference type="Pfam" id="PF00698">
    <property type="entry name" value="Acyl_transf_1"/>
    <property type="match status" value="1"/>
</dbReference>
<evidence type="ECO:0000313" key="15">
    <source>
        <dbReference type="Proteomes" id="UP001142055"/>
    </source>
</evidence>
<dbReference type="InterPro" id="IPR016035">
    <property type="entry name" value="Acyl_Trfase/lysoPLipase"/>
</dbReference>
<evidence type="ECO:0000256" key="5">
    <source>
        <dbReference type="ARBA" id="ARBA00022679"/>
    </source>
</evidence>
<dbReference type="InterPro" id="IPR001227">
    <property type="entry name" value="Ac_transferase_dom_sf"/>
</dbReference>
<dbReference type="SMART" id="SM00220">
    <property type="entry name" value="S_TKc"/>
    <property type="match status" value="1"/>
</dbReference>
<sequence length="688" mass="77755">MLTTTPGKNILSHLKYLKQFQLKWNALSILNFSNDASASPDLEITGVTKQSKPPSRVVKSRKVKSALIDRLPAKLKFKVNPKDTTVMLFPGQGSQFVGMGAAIFDVPNVEKLFTAAKSILGYDLLKLCLNGPIETLNRTEFSQPAIFTTSLAAIESLRSVNPNEVEHCVAAAGFSIGEITALVFAGSISFEDGLRLVKLRAESMQYASEMVPSAMATTFFHADANINLACQAAREWCKRLKISEEHSVCSIANYLFPHCKVIAGHEEAIKFLEINGKDFGFKKMRRLPVSGAFHTSLMLPAKKVLEEALKQIHIDIPLIPVYSNYDGTIYRTEDEIRTKLTEQVCKPVRWEQILHQVYDRSSDTPFPRTYECGPGTALLSTLSMVNRAARQHSSDHLMSKKEKIKLSAHDVKLLEKKGVYMQEPLNSGSFACVYRATFNDRQVAAKVIDLEKTSDDYRIKFLPREIYTMKKLKHKYLIEILDIFVVGNRVFVFMELAEGGDFLDLLRATKALPESRARYFYRQFGDALRYMHSLGFAHRDIKCENILLNKARTEAKLTDFGFTRSVNEKQTGNQMLSETYCGSAAYVAPEVLKAQPYNAIESDVWSMGVVLYVLVQNRLPFGDRDTKKLLASQLERKYKFIKNISKQLRDLIEQHLDPNPTTRASMSTVLAHEWFEIEQSDSKESQCE</sequence>
<dbReference type="GO" id="GO:0004314">
    <property type="term" value="F:[acyl-carrier-protein] S-malonyltransferase activity"/>
    <property type="evidence" value="ECO:0007669"/>
    <property type="project" value="UniProtKB-EC"/>
</dbReference>
<dbReference type="Gene3D" id="3.30.70.250">
    <property type="entry name" value="Malonyl-CoA ACP transacylase, ACP-binding"/>
    <property type="match status" value="1"/>
</dbReference>
<gene>
    <name evidence="14" type="ORF">RDWZM_003438</name>
</gene>
<dbReference type="SUPFAM" id="SSF56112">
    <property type="entry name" value="Protein kinase-like (PK-like)"/>
    <property type="match status" value="1"/>
</dbReference>
<evidence type="ECO:0000256" key="11">
    <source>
        <dbReference type="ARBA" id="ARBA00061523"/>
    </source>
</evidence>
<comment type="caution">
    <text evidence="14">The sequence shown here is derived from an EMBL/GenBank/DDBJ whole genome shotgun (WGS) entry which is preliminary data.</text>
</comment>
<dbReference type="EC" id="2.3.1.39" evidence="3"/>
<comment type="subcellular location">
    <subcellularLocation>
        <location evidence="1">Mitochondrion</location>
    </subcellularLocation>
</comment>
<dbReference type="SUPFAM" id="SSF55048">
    <property type="entry name" value="Probable ACP-binding domain of malonyl-CoA ACP transacylase"/>
    <property type="match status" value="1"/>
</dbReference>
<protein>
    <recommendedName>
        <fullName evidence="3">[acyl-carrier-protein] S-malonyltransferase</fullName>
        <ecNumber evidence="3">2.3.1.39</ecNumber>
    </recommendedName>
    <alternativeName>
        <fullName evidence="12">[Acyl-carrier-protein] malonyltransferase</fullName>
    </alternativeName>
</protein>
<evidence type="ECO:0000256" key="9">
    <source>
        <dbReference type="ARBA" id="ARBA00023128"/>
    </source>
</evidence>
<dbReference type="PANTHER" id="PTHR47170:SF2">
    <property type="entry name" value="MALONYL-COA:ACP TRANSACYLASE (MAT) DOMAIN-CONTAINING PROTEIN"/>
    <property type="match status" value="1"/>
</dbReference>
<dbReference type="InterPro" id="IPR000719">
    <property type="entry name" value="Prot_kinase_dom"/>
</dbReference>
<dbReference type="PANTHER" id="PTHR47170">
    <property type="entry name" value="MALONYL-COA ACP TRANSACYLASE, ACP-BINDING"/>
    <property type="match status" value="1"/>
</dbReference>
<keyword evidence="10" id="KW-0275">Fatty acid biosynthesis</keyword>
<keyword evidence="7" id="KW-0809">Transit peptide</keyword>
<evidence type="ECO:0000313" key="14">
    <source>
        <dbReference type="EMBL" id="KAJ6224893.1"/>
    </source>
</evidence>